<dbReference type="EMBL" id="ML994635">
    <property type="protein sequence ID" value="KAF2184942.1"/>
    <property type="molecule type" value="Genomic_DNA"/>
</dbReference>
<name>A0A6A6E2K0_9PEZI</name>
<feature type="domain" description="DUF8212" evidence="2">
    <location>
        <begin position="227"/>
        <end position="250"/>
    </location>
</feature>
<evidence type="ECO:0000259" key="2">
    <source>
        <dbReference type="Pfam" id="PF26640"/>
    </source>
</evidence>
<dbReference type="Pfam" id="PF26640">
    <property type="entry name" value="DUF8212"/>
    <property type="match status" value="1"/>
</dbReference>
<dbReference type="InterPro" id="IPR010730">
    <property type="entry name" value="HET"/>
</dbReference>
<sequence length="283" mass="32405">MRLLNVNTLELKLFAGNQIPAYAILSHTWDEEEITFEDIANESIASESAAARCKSGFSKIKGTCERAAYHGYQWVWIDSCCIDKSSSAELQEAINSMWNWYKNANVCYAYLAGVPNRLSGWSDQFRRSRWFTRGWTLQELIAPWSVEFYAADWSQIGTKLRRLDEIHNITGISKITLKTSNPEYERVAEVMSWAAHRNVTREEDLAYSLMGLFDINMPMLYGEGSTKAFLRLQEEIFKRRPDHSLFLYTYSSAVSSASLLAESPTQFCRSLGAECYCQQIRPG</sequence>
<gene>
    <name evidence="3" type="ORF">K469DRAFT_726869</name>
</gene>
<dbReference type="Proteomes" id="UP000800200">
    <property type="component" value="Unassembled WGS sequence"/>
</dbReference>
<evidence type="ECO:0000259" key="1">
    <source>
        <dbReference type="Pfam" id="PF06985"/>
    </source>
</evidence>
<keyword evidence="4" id="KW-1185">Reference proteome</keyword>
<dbReference type="PANTHER" id="PTHR10622:SF10">
    <property type="entry name" value="HET DOMAIN-CONTAINING PROTEIN"/>
    <property type="match status" value="1"/>
</dbReference>
<dbReference type="Pfam" id="PF06985">
    <property type="entry name" value="HET"/>
    <property type="match status" value="1"/>
</dbReference>
<dbReference type="OrthoDB" id="674604at2759"/>
<protein>
    <submittedName>
        <fullName evidence="3">HET-domain-containing protein</fullName>
    </submittedName>
</protein>
<accession>A0A6A6E2K0</accession>
<proteinExistence type="predicted"/>
<feature type="domain" description="Heterokaryon incompatibility" evidence="1">
    <location>
        <begin position="22"/>
        <end position="113"/>
    </location>
</feature>
<organism evidence="3 4">
    <name type="scientific">Zopfia rhizophila CBS 207.26</name>
    <dbReference type="NCBI Taxonomy" id="1314779"/>
    <lineage>
        <taxon>Eukaryota</taxon>
        <taxon>Fungi</taxon>
        <taxon>Dikarya</taxon>
        <taxon>Ascomycota</taxon>
        <taxon>Pezizomycotina</taxon>
        <taxon>Dothideomycetes</taxon>
        <taxon>Dothideomycetes incertae sedis</taxon>
        <taxon>Zopfiaceae</taxon>
        <taxon>Zopfia</taxon>
    </lineage>
</organism>
<evidence type="ECO:0000313" key="4">
    <source>
        <dbReference type="Proteomes" id="UP000800200"/>
    </source>
</evidence>
<reference evidence="3" key="1">
    <citation type="journal article" date="2020" name="Stud. Mycol.">
        <title>101 Dothideomycetes genomes: a test case for predicting lifestyles and emergence of pathogens.</title>
        <authorList>
            <person name="Haridas S."/>
            <person name="Albert R."/>
            <person name="Binder M."/>
            <person name="Bloem J."/>
            <person name="Labutti K."/>
            <person name="Salamov A."/>
            <person name="Andreopoulos B."/>
            <person name="Baker S."/>
            <person name="Barry K."/>
            <person name="Bills G."/>
            <person name="Bluhm B."/>
            <person name="Cannon C."/>
            <person name="Castanera R."/>
            <person name="Culley D."/>
            <person name="Daum C."/>
            <person name="Ezra D."/>
            <person name="Gonzalez J."/>
            <person name="Henrissat B."/>
            <person name="Kuo A."/>
            <person name="Liang C."/>
            <person name="Lipzen A."/>
            <person name="Lutzoni F."/>
            <person name="Magnuson J."/>
            <person name="Mondo S."/>
            <person name="Nolan M."/>
            <person name="Ohm R."/>
            <person name="Pangilinan J."/>
            <person name="Park H.-J."/>
            <person name="Ramirez L."/>
            <person name="Alfaro M."/>
            <person name="Sun H."/>
            <person name="Tritt A."/>
            <person name="Yoshinaga Y."/>
            <person name="Zwiers L.-H."/>
            <person name="Turgeon B."/>
            <person name="Goodwin S."/>
            <person name="Spatafora J."/>
            <person name="Crous P."/>
            <person name="Grigoriev I."/>
        </authorList>
    </citation>
    <scope>NUCLEOTIDE SEQUENCE</scope>
    <source>
        <strain evidence="3">CBS 207.26</strain>
    </source>
</reference>
<evidence type="ECO:0000313" key="3">
    <source>
        <dbReference type="EMBL" id="KAF2184942.1"/>
    </source>
</evidence>
<dbReference type="PANTHER" id="PTHR10622">
    <property type="entry name" value="HET DOMAIN-CONTAINING PROTEIN"/>
    <property type="match status" value="1"/>
</dbReference>
<dbReference type="InterPro" id="IPR058525">
    <property type="entry name" value="DUF8212"/>
</dbReference>
<dbReference type="AlphaFoldDB" id="A0A6A6E2K0"/>